<dbReference type="Proteomes" id="UP000036681">
    <property type="component" value="Unplaced"/>
</dbReference>
<keyword evidence="1" id="KW-1185">Reference proteome</keyword>
<proteinExistence type="predicted"/>
<evidence type="ECO:0000313" key="2">
    <source>
        <dbReference type="WBParaSite" id="ALUE_0001040701-mRNA-1"/>
    </source>
</evidence>
<organism evidence="1 2">
    <name type="scientific">Ascaris lumbricoides</name>
    <name type="common">Giant roundworm</name>
    <dbReference type="NCBI Taxonomy" id="6252"/>
    <lineage>
        <taxon>Eukaryota</taxon>
        <taxon>Metazoa</taxon>
        <taxon>Ecdysozoa</taxon>
        <taxon>Nematoda</taxon>
        <taxon>Chromadorea</taxon>
        <taxon>Rhabditida</taxon>
        <taxon>Spirurina</taxon>
        <taxon>Ascaridomorpha</taxon>
        <taxon>Ascaridoidea</taxon>
        <taxon>Ascarididae</taxon>
        <taxon>Ascaris</taxon>
    </lineage>
</organism>
<sequence>MFYRSGSPAPFPRSCYLHLHSSTSPTTTLQHSLRKAITPFNDDKDKRFCHECISHVKFENSTRRVLDTIRTALSDDIPAEYSVNCQQC</sequence>
<protein>
    <submittedName>
        <fullName evidence="2">USP domain-containing protein</fullName>
    </submittedName>
</protein>
<evidence type="ECO:0000313" key="1">
    <source>
        <dbReference type="Proteomes" id="UP000036681"/>
    </source>
</evidence>
<accession>A0A9J2PKE3</accession>
<dbReference type="AlphaFoldDB" id="A0A9J2PKE3"/>
<dbReference type="WBParaSite" id="ALUE_0001040701-mRNA-1">
    <property type="protein sequence ID" value="ALUE_0001040701-mRNA-1"/>
    <property type="gene ID" value="ALUE_0001040701"/>
</dbReference>
<name>A0A9J2PKE3_ASCLU</name>
<reference evidence="2" key="1">
    <citation type="submission" date="2023-03" db="UniProtKB">
        <authorList>
            <consortium name="WormBaseParasite"/>
        </authorList>
    </citation>
    <scope>IDENTIFICATION</scope>
</reference>